<comment type="caution">
    <text evidence="1">The sequence shown here is derived from an EMBL/GenBank/DDBJ whole genome shotgun (WGS) entry which is preliminary data.</text>
</comment>
<evidence type="ECO:0000313" key="1">
    <source>
        <dbReference type="EMBL" id="KPM33147.1"/>
    </source>
</evidence>
<name>A0A0P7AHU3_9FLAO</name>
<dbReference type="STRING" id="1300341.I595_49"/>
<dbReference type="Proteomes" id="UP000050280">
    <property type="component" value="Unassembled WGS sequence"/>
</dbReference>
<evidence type="ECO:0000313" key="2">
    <source>
        <dbReference type="Proteomes" id="UP000050280"/>
    </source>
</evidence>
<accession>A0A0P7AHU3</accession>
<keyword evidence="2" id="KW-1185">Reference proteome</keyword>
<gene>
    <name evidence="1" type="ORF">I595_49</name>
</gene>
<reference evidence="1 2" key="1">
    <citation type="submission" date="2015-09" db="EMBL/GenBank/DDBJ databases">
        <title>Genome sequence of the marine flavobacterium Croceitalea dokdonensis DOKDO 023 that contains proton- and sodium-pumping rhodopsins.</title>
        <authorList>
            <person name="Kwon S.-K."/>
            <person name="Lee H.K."/>
            <person name="Kwak M.-J."/>
            <person name="Kim J.F."/>
        </authorList>
    </citation>
    <scope>NUCLEOTIDE SEQUENCE [LARGE SCALE GENOMIC DNA]</scope>
    <source>
        <strain evidence="1 2">DOKDO 023</strain>
    </source>
</reference>
<dbReference type="EMBL" id="LDJX01000001">
    <property type="protein sequence ID" value="KPM33147.1"/>
    <property type="molecule type" value="Genomic_DNA"/>
</dbReference>
<proteinExistence type="predicted"/>
<protein>
    <submittedName>
        <fullName evidence="1">Uncharacterized protein</fullName>
    </submittedName>
</protein>
<sequence>MLSMHWEESVRKALCYGWIDCTVKVWELECGYNTSALENQKVCGVK</sequence>
<organism evidence="1 2">
    <name type="scientific">Croceitalea dokdonensis DOKDO 023</name>
    <dbReference type="NCBI Taxonomy" id="1300341"/>
    <lineage>
        <taxon>Bacteria</taxon>
        <taxon>Pseudomonadati</taxon>
        <taxon>Bacteroidota</taxon>
        <taxon>Flavobacteriia</taxon>
        <taxon>Flavobacteriales</taxon>
        <taxon>Flavobacteriaceae</taxon>
        <taxon>Croceitalea</taxon>
    </lineage>
</organism>
<dbReference type="AlphaFoldDB" id="A0A0P7AHU3"/>